<dbReference type="InterPro" id="IPR015919">
    <property type="entry name" value="Cadherin-like_sf"/>
</dbReference>
<keyword evidence="5 8" id="KW-0106">Calcium</keyword>
<dbReference type="GO" id="GO:0005912">
    <property type="term" value="C:adherens junction"/>
    <property type="evidence" value="ECO:0007669"/>
    <property type="project" value="TreeGrafter"/>
</dbReference>
<dbReference type="AlphaFoldDB" id="A0AAV2Q1F2"/>
<dbReference type="PANTHER" id="PTHR24027:SF422">
    <property type="entry name" value="CADHERIN DOMAIN-CONTAINING PROTEIN"/>
    <property type="match status" value="1"/>
</dbReference>
<accession>A0AAV2Q1F2</accession>
<dbReference type="GO" id="GO:0016342">
    <property type="term" value="C:catenin complex"/>
    <property type="evidence" value="ECO:0007669"/>
    <property type="project" value="TreeGrafter"/>
</dbReference>
<dbReference type="GO" id="GO:0016339">
    <property type="term" value="P:calcium-dependent cell-cell adhesion via plasma membrane cell adhesion molecules"/>
    <property type="evidence" value="ECO:0007669"/>
    <property type="project" value="TreeGrafter"/>
</dbReference>
<dbReference type="PROSITE" id="PS00232">
    <property type="entry name" value="CADHERIN_1"/>
    <property type="match status" value="1"/>
</dbReference>
<keyword evidence="7 9" id="KW-0472">Membrane</keyword>
<reference evidence="11 12" key="1">
    <citation type="submission" date="2024-05" db="EMBL/GenBank/DDBJ databases">
        <authorList>
            <person name="Wallberg A."/>
        </authorList>
    </citation>
    <scope>NUCLEOTIDE SEQUENCE [LARGE SCALE GENOMIC DNA]</scope>
</reference>
<keyword evidence="6 9" id="KW-1133">Transmembrane helix</keyword>
<dbReference type="InterPro" id="IPR002126">
    <property type="entry name" value="Cadherin-like_dom"/>
</dbReference>
<evidence type="ECO:0000256" key="2">
    <source>
        <dbReference type="ARBA" id="ARBA00022692"/>
    </source>
</evidence>
<dbReference type="GO" id="GO:0007043">
    <property type="term" value="P:cell-cell junction assembly"/>
    <property type="evidence" value="ECO:0007669"/>
    <property type="project" value="TreeGrafter"/>
</dbReference>
<evidence type="ECO:0000313" key="11">
    <source>
        <dbReference type="EMBL" id="CAL4068557.1"/>
    </source>
</evidence>
<evidence type="ECO:0000256" key="9">
    <source>
        <dbReference type="SAM" id="Phobius"/>
    </source>
</evidence>
<protein>
    <recommendedName>
        <fullName evidence="10">Cadherin domain-containing protein</fullName>
    </recommendedName>
</protein>
<dbReference type="GO" id="GO:0000902">
    <property type="term" value="P:cell morphogenesis"/>
    <property type="evidence" value="ECO:0007669"/>
    <property type="project" value="TreeGrafter"/>
</dbReference>
<organism evidence="11 12">
    <name type="scientific">Meganyctiphanes norvegica</name>
    <name type="common">Northern krill</name>
    <name type="synonym">Thysanopoda norvegica</name>
    <dbReference type="NCBI Taxonomy" id="48144"/>
    <lineage>
        <taxon>Eukaryota</taxon>
        <taxon>Metazoa</taxon>
        <taxon>Ecdysozoa</taxon>
        <taxon>Arthropoda</taxon>
        <taxon>Crustacea</taxon>
        <taxon>Multicrustacea</taxon>
        <taxon>Malacostraca</taxon>
        <taxon>Eumalacostraca</taxon>
        <taxon>Eucarida</taxon>
        <taxon>Euphausiacea</taxon>
        <taxon>Euphausiidae</taxon>
        <taxon>Meganyctiphanes</taxon>
    </lineage>
</organism>
<dbReference type="GO" id="GO:0034332">
    <property type="term" value="P:adherens junction organization"/>
    <property type="evidence" value="ECO:0007669"/>
    <property type="project" value="TreeGrafter"/>
</dbReference>
<evidence type="ECO:0000256" key="7">
    <source>
        <dbReference type="ARBA" id="ARBA00023136"/>
    </source>
</evidence>
<dbReference type="GO" id="GO:0007156">
    <property type="term" value="P:homophilic cell adhesion via plasma membrane adhesion molecules"/>
    <property type="evidence" value="ECO:0007669"/>
    <property type="project" value="InterPro"/>
</dbReference>
<evidence type="ECO:0000313" key="12">
    <source>
        <dbReference type="Proteomes" id="UP001497623"/>
    </source>
</evidence>
<name>A0AAV2Q1F2_MEGNR</name>
<evidence type="ECO:0000256" key="6">
    <source>
        <dbReference type="ARBA" id="ARBA00022989"/>
    </source>
</evidence>
<sequence length="785" mass="88118">MIDISDQEDDFWTPSSITSNTIRETSMCTTYTKSCLNPFESAICSEQSDVYNVLPSEQKTVMHMDTKSKTYILREYGKLSDVFDPNIIQTRHAEIFQCKPSSRIINKASCNSSDSEAKDINSKRSVQSVHTRCEPRRSGLQSVHRCELRRRRCPALWWIMCLIVTVCQCFSQQSRCLQRLTLILAMIWTMVSPALTQGPTQDLRCFNMAGGPVENFFVKESLPIGSIIGVLQLEGDPGPEGDIFLSLDRQNSPVSIESFSKNLTLVTALDKEGQNGAMHVLVYVNCKKRNTTDPNIKIPVNIRVTDDNDNAPVFINSPYYVNVSEMTVVGTVIMGDILALDQDQPGPFSTIHYSIMSGPYSDVFAFQSPLKGALILRKPLDYEQDPLFNITIVAKDQGSSPQSSSTLLTVHVQDADDQNPAFLKQRYMAALQQNPTEGSLLEIQPEPLQAIDKDNGINAPVTYSFAGGEEDLQWFTIDHKTGIIRLVKDLPQRALSQPSTILIKATQLDNFDRQGVTTLTVSRRGYFSTQLQFVQREYVANILESVPIDSIVTHTLINKNVAQDITFSLERDGDGVFRISPSGQVLLDYQLDYETQQDYSLKVYVTDGEFNDTAHLLVRVLNANDWDPRFKFQQYEFYVTATDKLSPGDVIGEVEFFDGDYGDRIQLTVMGRDARMFNISNDGQLRVRDMRDLDTTEAHIIIVARDSHIPPRTASVPVVVKFEDRILDSRSIGLNDSFLLLAIFGSLLIVFIIVTICLAIYIYKNKKCSDDTNPALVTKMSNTGS</sequence>
<gene>
    <name evidence="11" type="ORF">MNOR_LOCUS7359</name>
</gene>
<dbReference type="SUPFAM" id="SSF49313">
    <property type="entry name" value="Cadherin-like"/>
    <property type="match status" value="5"/>
</dbReference>
<keyword evidence="4" id="KW-0677">Repeat</keyword>
<evidence type="ECO:0000256" key="4">
    <source>
        <dbReference type="ARBA" id="ARBA00022737"/>
    </source>
</evidence>
<feature type="domain" description="Cadherin" evidence="10">
    <location>
        <begin position="423"/>
        <end position="630"/>
    </location>
</feature>
<dbReference type="InterPro" id="IPR039808">
    <property type="entry name" value="Cadherin"/>
</dbReference>
<feature type="transmembrane region" description="Helical" evidence="9">
    <location>
        <begin position="738"/>
        <end position="763"/>
    </location>
</feature>
<comment type="caution">
    <text evidence="11">The sequence shown here is derived from an EMBL/GenBank/DDBJ whole genome shotgun (WGS) entry which is preliminary data.</text>
</comment>
<dbReference type="Proteomes" id="UP001497623">
    <property type="component" value="Unassembled WGS sequence"/>
</dbReference>
<dbReference type="FunFam" id="2.60.40.60:FF:000104">
    <property type="entry name" value="cadherin-23 isoform X1"/>
    <property type="match status" value="1"/>
</dbReference>
<dbReference type="Pfam" id="PF00028">
    <property type="entry name" value="Cadherin"/>
    <property type="match status" value="2"/>
</dbReference>
<evidence type="ECO:0000259" key="10">
    <source>
        <dbReference type="PROSITE" id="PS50268"/>
    </source>
</evidence>
<evidence type="ECO:0000256" key="1">
    <source>
        <dbReference type="ARBA" id="ARBA00004167"/>
    </source>
</evidence>
<feature type="non-terminal residue" evidence="11">
    <location>
        <position position="785"/>
    </location>
</feature>
<proteinExistence type="predicted"/>
<dbReference type="EMBL" id="CAXKWB010003218">
    <property type="protein sequence ID" value="CAL4068557.1"/>
    <property type="molecule type" value="Genomic_DNA"/>
</dbReference>
<dbReference type="GO" id="GO:0008013">
    <property type="term" value="F:beta-catenin binding"/>
    <property type="evidence" value="ECO:0007669"/>
    <property type="project" value="TreeGrafter"/>
</dbReference>
<comment type="subcellular location">
    <subcellularLocation>
        <location evidence="1">Membrane</location>
        <topology evidence="1">Single-pass membrane protein</topology>
    </subcellularLocation>
</comment>
<dbReference type="PRINTS" id="PR00205">
    <property type="entry name" value="CADHERIN"/>
</dbReference>
<dbReference type="InterPro" id="IPR020894">
    <property type="entry name" value="Cadherin_CS"/>
</dbReference>
<keyword evidence="2 9" id="KW-0812">Transmembrane</keyword>
<dbReference type="Gene3D" id="2.60.40.60">
    <property type="entry name" value="Cadherins"/>
    <property type="match status" value="5"/>
</dbReference>
<dbReference type="PANTHER" id="PTHR24027">
    <property type="entry name" value="CADHERIN-23"/>
    <property type="match status" value="1"/>
</dbReference>
<evidence type="ECO:0000256" key="3">
    <source>
        <dbReference type="ARBA" id="ARBA00022729"/>
    </source>
</evidence>
<dbReference type="SMART" id="SM00112">
    <property type="entry name" value="CA"/>
    <property type="match status" value="4"/>
</dbReference>
<evidence type="ECO:0000256" key="5">
    <source>
        <dbReference type="ARBA" id="ARBA00022837"/>
    </source>
</evidence>
<dbReference type="PROSITE" id="PS50268">
    <property type="entry name" value="CADHERIN_2"/>
    <property type="match status" value="3"/>
</dbReference>
<keyword evidence="12" id="KW-1185">Reference proteome</keyword>
<dbReference type="CDD" id="cd11304">
    <property type="entry name" value="Cadherin_repeat"/>
    <property type="match status" value="5"/>
</dbReference>
<keyword evidence="3" id="KW-0732">Signal</keyword>
<feature type="domain" description="Cadherin" evidence="10">
    <location>
        <begin position="315"/>
        <end position="422"/>
    </location>
</feature>
<dbReference type="GO" id="GO:0005509">
    <property type="term" value="F:calcium ion binding"/>
    <property type="evidence" value="ECO:0007669"/>
    <property type="project" value="UniProtKB-UniRule"/>
</dbReference>
<feature type="domain" description="Cadherin" evidence="10">
    <location>
        <begin position="218"/>
        <end position="314"/>
    </location>
</feature>
<dbReference type="GO" id="GO:0045296">
    <property type="term" value="F:cadherin binding"/>
    <property type="evidence" value="ECO:0007669"/>
    <property type="project" value="TreeGrafter"/>
</dbReference>
<evidence type="ECO:0000256" key="8">
    <source>
        <dbReference type="PROSITE-ProRule" id="PRU00043"/>
    </source>
</evidence>
<dbReference type="GO" id="GO:0016477">
    <property type="term" value="P:cell migration"/>
    <property type="evidence" value="ECO:0007669"/>
    <property type="project" value="TreeGrafter"/>
</dbReference>
<dbReference type="GO" id="GO:0044331">
    <property type="term" value="P:cell-cell adhesion mediated by cadherin"/>
    <property type="evidence" value="ECO:0007669"/>
    <property type="project" value="TreeGrafter"/>
</dbReference>